<keyword evidence="2" id="KW-1185">Reference proteome</keyword>
<dbReference type="Pfam" id="PF11333">
    <property type="entry name" value="DUF3135"/>
    <property type="match status" value="1"/>
</dbReference>
<dbReference type="InterPro" id="IPR021482">
    <property type="entry name" value="DUF3135"/>
</dbReference>
<reference evidence="1 2" key="1">
    <citation type="submission" date="2020-04" db="EMBL/GenBank/DDBJ databases">
        <title>Zoogloea sp. G-4-1-14 isolated from soil.</title>
        <authorList>
            <person name="Dahal R.H."/>
        </authorList>
    </citation>
    <scope>NUCLEOTIDE SEQUENCE [LARGE SCALE GENOMIC DNA]</scope>
    <source>
        <strain evidence="1 2">G-4-1-14</strain>
    </source>
</reference>
<evidence type="ECO:0000313" key="2">
    <source>
        <dbReference type="Proteomes" id="UP000580043"/>
    </source>
</evidence>
<evidence type="ECO:0000313" key="1">
    <source>
        <dbReference type="EMBL" id="NML28296.1"/>
    </source>
</evidence>
<dbReference type="RefSeq" id="WP_169147825.1">
    <property type="nucleotide sequence ID" value="NZ_JABBGA010000024.1"/>
</dbReference>
<protein>
    <submittedName>
        <fullName evidence="1">DUF3135 domain-containing protein</fullName>
    </submittedName>
</protein>
<gene>
    <name evidence="1" type="ORF">HHL15_21260</name>
</gene>
<name>A0A848GC22_9RHOO</name>
<dbReference type="Proteomes" id="UP000580043">
    <property type="component" value="Unassembled WGS sequence"/>
</dbReference>
<proteinExistence type="predicted"/>
<dbReference type="AlphaFoldDB" id="A0A848GC22"/>
<accession>A0A848GC22</accession>
<organism evidence="1 2">
    <name type="scientific">Zoogloea dura</name>
    <dbReference type="NCBI Taxonomy" id="2728840"/>
    <lineage>
        <taxon>Bacteria</taxon>
        <taxon>Pseudomonadati</taxon>
        <taxon>Pseudomonadota</taxon>
        <taxon>Betaproteobacteria</taxon>
        <taxon>Rhodocyclales</taxon>
        <taxon>Zoogloeaceae</taxon>
        <taxon>Zoogloea</taxon>
    </lineage>
</organism>
<dbReference type="EMBL" id="JABBGA010000024">
    <property type="protein sequence ID" value="NML28296.1"/>
    <property type="molecule type" value="Genomic_DNA"/>
</dbReference>
<comment type="caution">
    <text evidence="1">The sequence shown here is derived from an EMBL/GenBank/DDBJ whole genome shotgun (WGS) entry which is preliminary data.</text>
</comment>
<sequence>MGSFDFEYWRHLAESDPKAYFQLRERTLRSFIAQHPDQASTLSELQESIDAARVLAGTPVQACRDIMGQVGDHLSLLSVQLADLQREIASIKSFVASRPWPR</sequence>